<dbReference type="InterPro" id="IPR043502">
    <property type="entry name" value="DNA/RNA_pol_sf"/>
</dbReference>
<sequence length="251" mass="28133">MEVGGCVLTIGGLPWACNLSRRSGYRPSKVGMYEELVSAYFCKSSQMVLGTRSAPALAMPDFSQPFVVETDACGRGIGVVLMQRGRPITYLRKALALKNLGLSAYEKKFLALLLAQKWVTKLLGLSYEVQYKKGNDNRTADALPRLEHDKPLPIPDQAWSCISMDFIEGLPNSKEFEEEFFKVYPVAILARRLIPRNNVGVAQVLIHWSHASLEQATWEDYSEMDSKFPSFDPWGQGSKKGEGMSHYLVEM</sequence>
<evidence type="ECO:0000313" key="3">
    <source>
        <dbReference type="EMBL" id="KAL0368374.1"/>
    </source>
</evidence>
<gene>
    <name evidence="3" type="ORF">Scaly_1056300</name>
</gene>
<reference evidence="3" key="2">
    <citation type="journal article" date="2024" name="Plant">
        <title>Genomic evolution and insights into agronomic trait innovations of Sesamum species.</title>
        <authorList>
            <person name="Miao H."/>
            <person name="Wang L."/>
            <person name="Qu L."/>
            <person name="Liu H."/>
            <person name="Sun Y."/>
            <person name="Le M."/>
            <person name="Wang Q."/>
            <person name="Wei S."/>
            <person name="Zheng Y."/>
            <person name="Lin W."/>
            <person name="Duan Y."/>
            <person name="Cao H."/>
            <person name="Xiong S."/>
            <person name="Wang X."/>
            <person name="Wei L."/>
            <person name="Li C."/>
            <person name="Ma Q."/>
            <person name="Ju M."/>
            <person name="Zhao R."/>
            <person name="Li G."/>
            <person name="Mu C."/>
            <person name="Tian Q."/>
            <person name="Mei H."/>
            <person name="Zhang T."/>
            <person name="Gao T."/>
            <person name="Zhang H."/>
        </authorList>
    </citation>
    <scope>NUCLEOTIDE SEQUENCE</scope>
    <source>
        <strain evidence="3">KEN8</strain>
    </source>
</reference>
<dbReference type="SUPFAM" id="SSF54160">
    <property type="entry name" value="Chromo domain-like"/>
    <property type="match status" value="1"/>
</dbReference>
<protein>
    <recommendedName>
        <fullName evidence="2">Reverse transcriptase/retrotransposon-derived protein RNase H-like domain-containing protein</fullName>
    </recommendedName>
</protein>
<evidence type="ECO:0000256" key="1">
    <source>
        <dbReference type="ARBA" id="ARBA00023268"/>
    </source>
</evidence>
<dbReference type="Pfam" id="PF17919">
    <property type="entry name" value="RT_RNaseH_2"/>
    <property type="match status" value="1"/>
</dbReference>
<dbReference type="EMBL" id="JACGWM010000006">
    <property type="protein sequence ID" value="KAL0368374.1"/>
    <property type="molecule type" value="Genomic_DNA"/>
</dbReference>
<evidence type="ECO:0000259" key="2">
    <source>
        <dbReference type="Pfam" id="PF17919"/>
    </source>
</evidence>
<proteinExistence type="predicted"/>
<dbReference type="InterPro" id="IPR041577">
    <property type="entry name" value="RT_RNaseH_2"/>
</dbReference>
<comment type="caution">
    <text evidence="3">The sequence shown here is derived from an EMBL/GenBank/DDBJ whole genome shotgun (WGS) entry which is preliminary data.</text>
</comment>
<keyword evidence="1" id="KW-0511">Multifunctional enzyme</keyword>
<dbReference type="InterPro" id="IPR050951">
    <property type="entry name" value="Retrovirus_Pol_polyprotein"/>
</dbReference>
<feature type="domain" description="Reverse transcriptase/retrotransposon-derived protein RNase H-like" evidence="2">
    <location>
        <begin position="53"/>
        <end position="119"/>
    </location>
</feature>
<dbReference type="InterPro" id="IPR016197">
    <property type="entry name" value="Chromo-like_dom_sf"/>
</dbReference>
<dbReference type="PANTHER" id="PTHR37984:SF5">
    <property type="entry name" value="PROTEIN NYNRIN-LIKE"/>
    <property type="match status" value="1"/>
</dbReference>
<dbReference type="SUPFAM" id="SSF56672">
    <property type="entry name" value="DNA/RNA polymerases"/>
    <property type="match status" value="1"/>
</dbReference>
<name>A0AAW2QKN7_9LAMI</name>
<dbReference type="AlphaFoldDB" id="A0AAW2QKN7"/>
<dbReference type="PANTHER" id="PTHR37984">
    <property type="entry name" value="PROTEIN CBG26694"/>
    <property type="match status" value="1"/>
</dbReference>
<accession>A0AAW2QKN7</accession>
<organism evidence="3">
    <name type="scientific">Sesamum calycinum</name>
    <dbReference type="NCBI Taxonomy" id="2727403"/>
    <lineage>
        <taxon>Eukaryota</taxon>
        <taxon>Viridiplantae</taxon>
        <taxon>Streptophyta</taxon>
        <taxon>Embryophyta</taxon>
        <taxon>Tracheophyta</taxon>
        <taxon>Spermatophyta</taxon>
        <taxon>Magnoliopsida</taxon>
        <taxon>eudicotyledons</taxon>
        <taxon>Gunneridae</taxon>
        <taxon>Pentapetalae</taxon>
        <taxon>asterids</taxon>
        <taxon>lamiids</taxon>
        <taxon>Lamiales</taxon>
        <taxon>Pedaliaceae</taxon>
        <taxon>Sesamum</taxon>
    </lineage>
</organism>
<reference evidence="3" key="1">
    <citation type="submission" date="2020-06" db="EMBL/GenBank/DDBJ databases">
        <authorList>
            <person name="Li T."/>
            <person name="Hu X."/>
            <person name="Zhang T."/>
            <person name="Song X."/>
            <person name="Zhang H."/>
            <person name="Dai N."/>
            <person name="Sheng W."/>
            <person name="Hou X."/>
            <person name="Wei L."/>
        </authorList>
    </citation>
    <scope>NUCLEOTIDE SEQUENCE</scope>
    <source>
        <strain evidence="3">KEN8</strain>
        <tissue evidence="3">Leaf</tissue>
    </source>
</reference>
<dbReference type="GO" id="GO:0003824">
    <property type="term" value="F:catalytic activity"/>
    <property type="evidence" value="ECO:0007669"/>
    <property type="project" value="UniProtKB-KW"/>
</dbReference>